<dbReference type="Pfam" id="PF03572">
    <property type="entry name" value="Peptidase_S41"/>
    <property type="match status" value="1"/>
</dbReference>
<dbReference type="SMART" id="SM00228">
    <property type="entry name" value="PDZ"/>
    <property type="match status" value="1"/>
</dbReference>
<evidence type="ECO:0000313" key="2">
    <source>
        <dbReference type="EMBL" id="MBL6456810.1"/>
    </source>
</evidence>
<dbReference type="SUPFAM" id="SSF50156">
    <property type="entry name" value="PDZ domain-like"/>
    <property type="match status" value="1"/>
</dbReference>
<dbReference type="PANTHER" id="PTHR32060:SF30">
    <property type="entry name" value="CARBOXY-TERMINAL PROCESSING PROTEASE CTPA"/>
    <property type="match status" value="1"/>
</dbReference>
<dbReference type="Gene3D" id="3.30.750.44">
    <property type="match status" value="1"/>
</dbReference>
<dbReference type="EMBL" id="JAEUXJ010000006">
    <property type="protein sequence ID" value="MBL6456810.1"/>
    <property type="molecule type" value="Genomic_DNA"/>
</dbReference>
<feature type="domain" description="PDZ" evidence="1">
    <location>
        <begin position="122"/>
        <end position="206"/>
    </location>
</feature>
<dbReference type="InterPro" id="IPR041489">
    <property type="entry name" value="PDZ_6"/>
</dbReference>
<evidence type="ECO:0000259" key="1">
    <source>
        <dbReference type="PROSITE" id="PS50106"/>
    </source>
</evidence>
<dbReference type="SMART" id="SM00245">
    <property type="entry name" value="TSPc"/>
    <property type="match status" value="1"/>
</dbReference>
<accession>A0ABS1V541</accession>
<reference evidence="2 3" key="1">
    <citation type="submission" date="2021-01" db="EMBL/GenBank/DDBJ databases">
        <title>Belnapia mucosa sp. nov. and Belnapia arida sp. nov., isolated from the Tabernas Desert (Almeria, Spain).</title>
        <authorList>
            <person name="Molina-Menor E."/>
            <person name="Vidal-Verdu A."/>
            <person name="Calonge A."/>
            <person name="Satari L."/>
            <person name="Pereto Magraner J."/>
            <person name="Porcar Miralles M."/>
        </authorList>
    </citation>
    <scope>NUCLEOTIDE SEQUENCE [LARGE SCALE GENOMIC DNA]</scope>
    <source>
        <strain evidence="2 3">T6</strain>
    </source>
</reference>
<dbReference type="InterPro" id="IPR036034">
    <property type="entry name" value="PDZ_sf"/>
</dbReference>
<evidence type="ECO:0000313" key="3">
    <source>
        <dbReference type="Proteomes" id="UP000606490"/>
    </source>
</evidence>
<dbReference type="InterPro" id="IPR005151">
    <property type="entry name" value="Tail-specific_protease"/>
</dbReference>
<dbReference type="InterPro" id="IPR029045">
    <property type="entry name" value="ClpP/crotonase-like_dom_sf"/>
</dbReference>
<proteinExistence type="predicted"/>
<name>A0ABS1V541_9PROT</name>
<keyword evidence="3" id="KW-1185">Reference proteome</keyword>
<dbReference type="Proteomes" id="UP000606490">
    <property type="component" value="Unassembled WGS sequence"/>
</dbReference>
<dbReference type="Gene3D" id="3.90.226.10">
    <property type="entry name" value="2-enoyl-CoA Hydratase, Chain A, domain 1"/>
    <property type="match status" value="1"/>
</dbReference>
<gene>
    <name evidence="2" type="ORF">JMJ55_15845</name>
</gene>
<dbReference type="PROSITE" id="PS50106">
    <property type="entry name" value="PDZ"/>
    <property type="match status" value="1"/>
</dbReference>
<dbReference type="RefSeq" id="WP_202826550.1">
    <property type="nucleotide sequence ID" value="NZ_JAEUXJ010000006.1"/>
</dbReference>
<dbReference type="SUPFAM" id="SSF52096">
    <property type="entry name" value="ClpP/crotonase"/>
    <property type="match status" value="1"/>
</dbReference>
<dbReference type="InterPro" id="IPR001478">
    <property type="entry name" value="PDZ"/>
</dbReference>
<protein>
    <submittedName>
        <fullName evidence="2">PDZ domain-containing protein</fullName>
    </submittedName>
</protein>
<sequence length="475" mass="49673">MLTVALGAVLERHIERAAPGDLGLWTLRGLEVLEPALKGELRSGTLLLSAGDRLLAARPMPPATAPDAAAQPLAVGLAALYAAAWEVSPLLRRAGPERMLRSGFEELFNHLDPYSRYLTPEEAEAARGRRVGQVGLGLRLAAGRGGEVILATVGPGGPAVEAGLRPGDRVLAIDGQPISADDLATAALLLEGPAGTEVAIRLQRGRRRFQVRLLRSLLPPETVHAERQEDILWIRLQNFSTATDRLVTSALADGFRPEGPRANRPRGVVLDLRGNRGGLLGQAVAVAGAFLEEGIVAQTAGRHPDAARIYRATLGDRAEGAPLVVLVDGRTASAAEIVAAALADRGRGVVVGSATTGKGLVQVVVPLPNGGELLVTWSRVLAPRGWPLQDLGVLPALCTSLGAEAVAGELARLRAGNPPMAAALARQRAARAPVPASELAALRDTCPPAEGRPLDATLARQLIQESDLYEAALAR</sequence>
<dbReference type="Pfam" id="PF17820">
    <property type="entry name" value="PDZ_6"/>
    <property type="match status" value="1"/>
</dbReference>
<dbReference type="Gene3D" id="2.30.42.10">
    <property type="match status" value="1"/>
</dbReference>
<comment type="caution">
    <text evidence="2">The sequence shown here is derived from an EMBL/GenBank/DDBJ whole genome shotgun (WGS) entry which is preliminary data.</text>
</comment>
<organism evidence="2 3">
    <name type="scientific">Belnapia mucosa</name>
    <dbReference type="NCBI Taxonomy" id="2804532"/>
    <lineage>
        <taxon>Bacteria</taxon>
        <taxon>Pseudomonadati</taxon>
        <taxon>Pseudomonadota</taxon>
        <taxon>Alphaproteobacteria</taxon>
        <taxon>Acetobacterales</taxon>
        <taxon>Roseomonadaceae</taxon>
        <taxon>Belnapia</taxon>
    </lineage>
</organism>
<dbReference type="PANTHER" id="PTHR32060">
    <property type="entry name" value="TAIL-SPECIFIC PROTEASE"/>
    <property type="match status" value="1"/>
</dbReference>